<dbReference type="AlphaFoldDB" id="A0A0G3WJ36"/>
<protein>
    <recommendedName>
        <fullName evidence="2">Ancillary SecYEG translocon subunit/Cell division coordinator CpoB TPR domain-containing protein</fullName>
    </recommendedName>
</protein>
<keyword evidence="1" id="KW-0472">Membrane</keyword>
<organism evidence="3 4">
    <name type="scientific">Endomicrobium proavitum</name>
    <dbReference type="NCBI Taxonomy" id="1408281"/>
    <lineage>
        <taxon>Bacteria</taxon>
        <taxon>Pseudomonadati</taxon>
        <taxon>Elusimicrobiota</taxon>
        <taxon>Endomicrobiia</taxon>
        <taxon>Endomicrobiales</taxon>
        <taxon>Endomicrobiaceae</taxon>
        <taxon>Endomicrobium</taxon>
    </lineage>
</organism>
<dbReference type="KEGG" id="epo:Epro_0518"/>
<dbReference type="Pfam" id="PF09976">
    <property type="entry name" value="TPR_21"/>
    <property type="match status" value="1"/>
</dbReference>
<sequence>MHGHGVDLSPKKSRFADIAEVVIKWIKANRTSFLTLIGFIFAAIIAVIVIFNVLAKNKQDASDNLSYAYNLFAAGKSNEGYAQLNTIIDGYKNTPAAYEARLIQADILIDQKYYDQALLLLNETIAKGKPAAVRPLALVRVIYLYDRQKDYNNAILYSTEFIKKYKTHFMVKNIYLNLAEYYLLQGATEDAVNVYNDILINYPASNEAYAAEAKLKEMKK</sequence>
<dbReference type="Gene3D" id="1.25.40.10">
    <property type="entry name" value="Tetratricopeptide repeat domain"/>
    <property type="match status" value="1"/>
</dbReference>
<feature type="transmembrane region" description="Helical" evidence="1">
    <location>
        <begin position="33"/>
        <end position="55"/>
    </location>
</feature>
<keyword evidence="1" id="KW-1133">Transmembrane helix</keyword>
<dbReference type="STRING" id="1408281.Epro_0518"/>
<evidence type="ECO:0000259" key="2">
    <source>
        <dbReference type="Pfam" id="PF09976"/>
    </source>
</evidence>
<evidence type="ECO:0000313" key="3">
    <source>
        <dbReference type="EMBL" id="AKL97897.1"/>
    </source>
</evidence>
<dbReference type="SUPFAM" id="SSF48452">
    <property type="entry name" value="TPR-like"/>
    <property type="match status" value="1"/>
</dbReference>
<feature type="domain" description="Ancillary SecYEG translocon subunit/Cell division coordinator CpoB TPR" evidence="2">
    <location>
        <begin position="24"/>
        <end position="155"/>
    </location>
</feature>
<dbReference type="EMBL" id="CP009498">
    <property type="protein sequence ID" value="AKL97897.1"/>
    <property type="molecule type" value="Genomic_DNA"/>
</dbReference>
<gene>
    <name evidence="3" type="ORF">Epro_0518</name>
</gene>
<keyword evidence="1" id="KW-0812">Transmembrane</keyword>
<dbReference type="Proteomes" id="UP000035337">
    <property type="component" value="Chromosome"/>
</dbReference>
<evidence type="ECO:0000256" key="1">
    <source>
        <dbReference type="SAM" id="Phobius"/>
    </source>
</evidence>
<dbReference type="RefSeq" id="WP_237754519.1">
    <property type="nucleotide sequence ID" value="NZ_CP009498.1"/>
</dbReference>
<proteinExistence type="predicted"/>
<reference evidence="3 4" key="1">
    <citation type="submission" date="2014-09" db="EMBL/GenBank/DDBJ databases">
        <title>Complete genome sequence of Endomicrobium proavitum.</title>
        <authorList>
            <person name="Zheng H."/>
        </authorList>
    </citation>
    <scope>NUCLEOTIDE SEQUENCE [LARGE SCALE GENOMIC DNA]</scope>
    <source>
        <strain evidence="3 4">Rsa215</strain>
    </source>
</reference>
<name>A0A0G3WJ36_9BACT</name>
<dbReference type="InterPro" id="IPR018704">
    <property type="entry name" value="SecYEG/CpoB_TPR"/>
</dbReference>
<dbReference type="InterPro" id="IPR011990">
    <property type="entry name" value="TPR-like_helical_dom_sf"/>
</dbReference>
<accession>A0A0G3WJ36</accession>
<evidence type="ECO:0000313" key="4">
    <source>
        <dbReference type="Proteomes" id="UP000035337"/>
    </source>
</evidence>
<keyword evidence="4" id="KW-1185">Reference proteome</keyword>